<sequence length="95" mass="10741">MATETTSSSSAEPVPGEIAGITADRLRGFIERVERLEEEKKGIADDIKEVYAESKALGFDTKIMRKIVSLRKLEQQERMEQEELIDVYKHALGMV</sequence>
<organism evidence="4 5">
    <name type="scientific">Kiloniella spongiae</name>
    <dbReference type="NCBI Taxonomy" id="1489064"/>
    <lineage>
        <taxon>Bacteria</taxon>
        <taxon>Pseudomonadati</taxon>
        <taxon>Pseudomonadota</taxon>
        <taxon>Alphaproteobacteria</taxon>
        <taxon>Rhodospirillales</taxon>
        <taxon>Kiloniellaceae</taxon>
        <taxon>Kiloniella</taxon>
    </lineage>
</organism>
<reference evidence="4 5" key="1">
    <citation type="submission" date="2015-03" db="EMBL/GenBank/DDBJ databases">
        <title>Genome Sequence of Kiloniella spongiae MEBiC09566, isolated from a marine sponge.</title>
        <authorList>
            <person name="Shao Z."/>
            <person name="Wang L."/>
            <person name="Li X."/>
        </authorList>
    </citation>
    <scope>NUCLEOTIDE SEQUENCE [LARGE SCALE GENOMIC DNA]</scope>
    <source>
        <strain evidence="4 5">MEBiC09566</strain>
    </source>
</reference>
<dbReference type="InterPro" id="IPR046367">
    <property type="entry name" value="GapR-like_DNA-bd"/>
</dbReference>
<dbReference type="Proteomes" id="UP000035444">
    <property type="component" value="Unassembled WGS sequence"/>
</dbReference>
<dbReference type="HAMAP" id="MF_00797">
    <property type="entry name" value="UPF0335"/>
    <property type="match status" value="1"/>
</dbReference>
<evidence type="ECO:0000256" key="2">
    <source>
        <dbReference type="SAM" id="Coils"/>
    </source>
</evidence>
<dbReference type="STRING" id="1489064.WH96_01045"/>
<keyword evidence="5" id="KW-1185">Reference proteome</keyword>
<evidence type="ECO:0000256" key="1">
    <source>
        <dbReference type="HAMAP-Rule" id="MF_00797"/>
    </source>
</evidence>
<proteinExistence type="inferred from homology"/>
<evidence type="ECO:0000313" key="5">
    <source>
        <dbReference type="Proteomes" id="UP000035444"/>
    </source>
</evidence>
<keyword evidence="2" id="KW-0175">Coiled coil</keyword>
<evidence type="ECO:0000259" key="3">
    <source>
        <dbReference type="Pfam" id="PF10073"/>
    </source>
</evidence>
<dbReference type="GO" id="GO:0003677">
    <property type="term" value="F:DNA binding"/>
    <property type="evidence" value="ECO:0007669"/>
    <property type="project" value="UniProtKB-KW"/>
</dbReference>
<dbReference type="NCBIfam" id="NF010247">
    <property type="entry name" value="PRK13694.1"/>
    <property type="match status" value="1"/>
</dbReference>
<feature type="coiled-coil region" evidence="2">
    <location>
        <begin position="26"/>
        <end position="53"/>
    </location>
</feature>
<feature type="domain" description="GapR-like DNA-binding" evidence="3">
    <location>
        <begin position="22"/>
        <end position="93"/>
    </location>
</feature>
<dbReference type="OrthoDB" id="9813793at2"/>
<gene>
    <name evidence="4" type="ORF">WH96_01045</name>
</gene>
<dbReference type="Pfam" id="PF10073">
    <property type="entry name" value="GapR_DNA-bd"/>
    <property type="match status" value="1"/>
</dbReference>
<accession>A0A0H2MPD8</accession>
<comment type="caution">
    <text evidence="4">The sequence shown here is derived from an EMBL/GenBank/DDBJ whole genome shotgun (WGS) entry which is preliminary data.</text>
</comment>
<keyword evidence="4" id="KW-0238">DNA-binding</keyword>
<comment type="similarity">
    <text evidence="1">Belongs to the UPF0335 family.</text>
</comment>
<dbReference type="PATRIC" id="fig|1489064.4.peg.1126"/>
<protein>
    <recommendedName>
        <fullName evidence="1">UPF0335 protein WH96_01045</fullName>
    </recommendedName>
</protein>
<dbReference type="InterPro" id="IPR018753">
    <property type="entry name" value="GapR-like"/>
</dbReference>
<name>A0A0H2MPD8_9PROT</name>
<dbReference type="EMBL" id="LAQL01000002">
    <property type="protein sequence ID" value="KLN62632.1"/>
    <property type="molecule type" value="Genomic_DNA"/>
</dbReference>
<evidence type="ECO:0000313" key="4">
    <source>
        <dbReference type="EMBL" id="KLN62632.1"/>
    </source>
</evidence>
<dbReference type="AlphaFoldDB" id="A0A0H2MPD8"/>